<feature type="signal peptide" evidence="2">
    <location>
        <begin position="1"/>
        <end position="23"/>
    </location>
</feature>
<feature type="chain" id="PRO_5014365862" evidence="2">
    <location>
        <begin position="24"/>
        <end position="238"/>
    </location>
</feature>
<dbReference type="InterPro" id="IPR036397">
    <property type="entry name" value="RNaseH_sf"/>
</dbReference>
<dbReference type="GO" id="GO:0003676">
    <property type="term" value="F:nucleic acid binding"/>
    <property type="evidence" value="ECO:0007669"/>
    <property type="project" value="InterPro"/>
</dbReference>
<dbReference type="AlphaFoldDB" id="A0A2K3NQQ7"/>
<dbReference type="PANTHER" id="PTHR42648">
    <property type="entry name" value="TRANSPOSASE, PUTATIVE-RELATED"/>
    <property type="match status" value="1"/>
</dbReference>
<gene>
    <name evidence="4" type="ORF">L195_g001815</name>
</gene>
<accession>A0A2K3NQQ7</accession>
<reference evidence="4 5" key="2">
    <citation type="journal article" date="2017" name="Front. Plant Sci.">
        <title>Gene Classification and Mining of Molecular Markers Useful in Red Clover (Trifolium pratense) Breeding.</title>
        <authorList>
            <person name="Istvanek J."/>
            <person name="Dluhosova J."/>
            <person name="Dluhos P."/>
            <person name="Patkova L."/>
            <person name="Nedelnik J."/>
            <person name="Repkova J."/>
        </authorList>
    </citation>
    <scope>NUCLEOTIDE SEQUENCE [LARGE SCALE GENOMIC DNA]</scope>
    <source>
        <strain evidence="5">cv. Tatra</strain>
        <tissue evidence="4">Young leaves</tissue>
    </source>
</reference>
<dbReference type="Gene3D" id="3.30.420.10">
    <property type="entry name" value="Ribonuclease H-like superfamily/Ribonuclease H"/>
    <property type="match status" value="1"/>
</dbReference>
<feature type="compositionally biased region" description="Low complexity" evidence="1">
    <location>
        <begin position="136"/>
        <end position="146"/>
    </location>
</feature>
<dbReference type="InterPro" id="IPR039537">
    <property type="entry name" value="Retrotran_Ty1/copia-like"/>
</dbReference>
<feature type="domain" description="Integrase catalytic" evidence="3">
    <location>
        <begin position="1"/>
        <end position="120"/>
    </location>
</feature>
<dbReference type="EMBL" id="ASHM01000765">
    <property type="protein sequence ID" value="PNY05365.1"/>
    <property type="molecule type" value="Genomic_DNA"/>
</dbReference>
<protein>
    <submittedName>
        <fullName evidence="4">Retrotransposon-related protein</fullName>
    </submittedName>
</protein>
<dbReference type="PROSITE" id="PS50994">
    <property type="entry name" value="INTEGRASE"/>
    <property type="match status" value="1"/>
</dbReference>
<dbReference type="GO" id="GO:0015074">
    <property type="term" value="P:DNA integration"/>
    <property type="evidence" value="ECO:0007669"/>
    <property type="project" value="InterPro"/>
</dbReference>
<dbReference type="InterPro" id="IPR001584">
    <property type="entry name" value="Integrase_cat-core"/>
</dbReference>
<keyword evidence="2" id="KW-0732">Signal</keyword>
<dbReference type="PANTHER" id="PTHR42648:SF21">
    <property type="entry name" value="CYSTEINE-RICH RLK (RECEPTOR-LIKE PROTEIN KINASE) 8"/>
    <property type="match status" value="1"/>
</dbReference>
<dbReference type="SUPFAM" id="SSF53098">
    <property type="entry name" value="Ribonuclease H-like"/>
    <property type="match status" value="1"/>
</dbReference>
<evidence type="ECO:0000313" key="5">
    <source>
        <dbReference type="Proteomes" id="UP000236291"/>
    </source>
</evidence>
<sequence length="238" mass="27277">MLVEKSMLLWLLTISQDLLGIRSSHEKEFENSKFSEFCASEGIVHEFPSPITPQQNGVVERKNRTLQESARVMLHAKKLPYFFWAEATHTACYIRNQVTLRSDDSTIDKVTYVDVDVAASDQQLDVYEDDKEPESNSEVSNSESDNFPSNKGPSIRVQKNHPKELIIENPDLGITTRRSNDLVSNSCFVSKFEPKNVKEALTDEFRINAMQEELGQFKRNEVWDLVPIQENVNVIHTK</sequence>
<evidence type="ECO:0000313" key="4">
    <source>
        <dbReference type="EMBL" id="PNY05365.1"/>
    </source>
</evidence>
<name>A0A2K3NQQ7_TRIPR</name>
<evidence type="ECO:0000259" key="3">
    <source>
        <dbReference type="PROSITE" id="PS50994"/>
    </source>
</evidence>
<proteinExistence type="predicted"/>
<dbReference type="Proteomes" id="UP000236291">
    <property type="component" value="Unassembled WGS sequence"/>
</dbReference>
<evidence type="ECO:0000256" key="2">
    <source>
        <dbReference type="SAM" id="SignalP"/>
    </source>
</evidence>
<reference evidence="4 5" key="1">
    <citation type="journal article" date="2014" name="Am. J. Bot.">
        <title>Genome assembly and annotation for red clover (Trifolium pratense; Fabaceae).</title>
        <authorList>
            <person name="Istvanek J."/>
            <person name="Jaros M."/>
            <person name="Krenek A."/>
            <person name="Repkova J."/>
        </authorList>
    </citation>
    <scope>NUCLEOTIDE SEQUENCE [LARGE SCALE GENOMIC DNA]</scope>
    <source>
        <strain evidence="5">cv. Tatra</strain>
        <tissue evidence="4">Young leaves</tissue>
    </source>
</reference>
<evidence type="ECO:0000256" key="1">
    <source>
        <dbReference type="SAM" id="MobiDB-lite"/>
    </source>
</evidence>
<feature type="region of interest" description="Disordered" evidence="1">
    <location>
        <begin position="123"/>
        <end position="159"/>
    </location>
</feature>
<dbReference type="STRING" id="57577.A0A2K3NQQ7"/>
<dbReference type="InterPro" id="IPR012337">
    <property type="entry name" value="RNaseH-like_sf"/>
</dbReference>
<comment type="caution">
    <text evidence="4">The sequence shown here is derived from an EMBL/GenBank/DDBJ whole genome shotgun (WGS) entry which is preliminary data.</text>
</comment>
<organism evidence="4 5">
    <name type="scientific">Trifolium pratense</name>
    <name type="common">Red clover</name>
    <dbReference type="NCBI Taxonomy" id="57577"/>
    <lineage>
        <taxon>Eukaryota</taxon>
        <taxon>Viridiplantae</taxon>
        <taxon>Streptophyta</taxon>
        <taxon>Embryophyta</taxon>
        <taxon>Tracheophyta</taxon>
        <taxon>Spermatophyta</taxon>
        <taxon>Magnoliopsida</taxon>
        <taxon>eudicotyledons</taxon>
        <taxon>Gunneridae</taxon>
        <taxon>Pentapetalae</taxon>
        <taxon>rosids</taxon>
        <taxon>fabids</taxon>
        <taxon>Fabales</taxon>
        <taxon>Fabaceae</taxon>
        <taxon>Papilionoideae</taxon>
        <taxon>50 kb inversion clade</taxon>
        <taxon>NPAAA clade</taxon>
        <taxon>Hologalegina</taxon>
        <taxon>IRL clade</taxon>
        <taxon>Trifolieae</taxon>
        <taxon>Trifolium</taxon>
    </lineage>
</organism>